<comment type="caution">
    <text evidence="2">The sequence shown here is derived from an EMBL/GenBank/DDBJ whole genome shotgun (WGS) entry which is preliminary data.</text>
</comment>
<keyword evidence="1" id="KW-0472">Membrane</keyword>
<name>A0ABT0FU91_9ACTN</name>
<feature type="transmembrane region" description="Helical" evidence="1">
    <location>
        <begin position="145"/>
        <end position="166"/>
    </location>
</feature>
<keyword evidence="1" id="KW-1133">Transmembrane helix</keyword>
<keyword evidence="3" id="KW-1185">Reference proteome</keyword>
<dbReference type="InterPro" id="IPR039708">
    <property type="entry name" value="MT1774/Rv1733c-like"/>
</dbReference>
<evidence type="ECO:0000313" key="3">
    <source>
        <dbReference type="Proteomes" id="UP001317259"/>
    </source>
</evidence>
<dbReference type="PANTHER" id="PTHR42305">
    <property type="entry name" value="MEMBRANE PROTEIN RV1733C-RELATED"/>
    <property type="match status" value="1"/>
</dbReference>
<evidence type="ECO:0000256" key="1">
    <source>
        <dbReference type="SAM" id="Phobius"/>
    </source>
</evidence>
<dbReference type="EMBL" id="JAKRKC020000001">
    <property type="protein sequence ID" value="MCK2215906.1"/>
    <property type="molecule type" value="Genomic_DNA"/>
</dbReference>
<proteinExistence type="predicted"/>
<dbReference type="PANTHER" id="PTHR42305:SF1">
    <property type="entry name" value="MEMBRANE PROTEIN RV1733C-RELATED"/>
    <property type="match status" value="1"/>
</dbReference>
<keyword evidence="1" id="KW-0812">Transmembrane</keyword>
<dbReference type="Proteomes" id="UP001317259">
    <property type="component" value="Unassembled WGS sequence"/>
</dbReference>
<dbReference type="RefSeq" id="WP_242376580.1">
    <property type="nucleotide sequence ID" value="NZ_JAKRKC020000001.1"/>
</dbReference>
<reference evidence="2 3" key="1">
    <citation type="submission" date="2022-04" db="EMBL/GenBank/DDBJ databases">
        <title>Genome draft of Actinomadura sp. ATCC 31491.</title>
        <authorList>
            <person name="Shi X."/>
            <person name="Du Y."/>
        </authorList>
    </citation>
    <scope>NUCLEOTIDE SEQUENCE [LARGE SCALE GENOMIC DNA]</scope>
    <source>
        <strain evidence="2 3">ATCC 31491</strain>
    </source>
</reference>
<evidence type="ECO:0000313" key="2">
    <source>
        <dbReference type="EMBL" id="MCK2215906.1"/>
    </source>
</evidence>
<gene>
    <name evidence="2" type="ORF">MF672_019195</name>
</gene>
<evidence type="ECO:0008006" key="4">
    <source>
        <dbReference type="Google" id="ProtNLM"/>
    </source>
</evidence>
<sequence length="188" mass="20170">MERVAWWVRRHRFDGNPLRRRTDRLESAGMLVALLLVLLSVWPAVAAGRQAYASGAQPAGRARATATLLTDVPVVDLSFGVVVAGESATARWTTPAGERRTGPVRAPVLAKAGTPVPIWLGPDGWPAPAPPRPAELRASSVVTGILVWIVAAVLVSTAFAGFGWLLDQRRHRAWDAAWAAHADARRAP</sequence>
<organism evidence="2 3">
    <name type="scientific">Actinomadura luzonensis</name>
    <dbReference type="NCBI Taxonomy" id="2805427"/>
    <lineage>
        <taxon>Bacteria</taxon>
        <taxon>Bacillati</taxon>
        <taxon>Actinomycetota</taxon>
        <taxon>Actinomycetes</taxon>
        <taxon>Streptosporangiales</taxon>
        <taxon>Thermomonosporaceae</taxon>
        <taxon>Actinomadura</taxon>
    </lineage>
</organism>
<accession>A0ABT0FU91</accession>
<protein>
    <recommendedName>
        <fullName evidence="4">Transmembrane protein</fullName>
    </recommendedName>
</protein>